<dbReference type="GO" id="GO:0044295">
    <property type="term" value="C:axonal growth cone"/>
    <property type="evidence" value="ECO:0007669"/>
    <property type="project" value="TreeGrafter"/>
</dbReference>
<feature type="region of interest" description="Disordered" evidence="2">
    <location>
        <begin position="260"/>
        <end position="282"/>
    </location>
</feature>
<accession>A0A7G3B8U5</accession>
<name>A0A7G3B8U5_LUTLO</name>
<dbReference type="VEuPathDB" id="VectorBase:LLONM1_005169"/>
<dbReference type="AlphaFoldDB" id="A0A7G3B8U5"/>
<reference evidence="3" key="1">
    <citation type="journal article" date="2020" name="BMC">
        <title>Leishmania infection induces a limited differential gene expression in the sand fly midgut.</title>
        <authorList>
            <person name="Coutinho-Abreu I.V."/>
            <person name="Serafim T.D."/>
            <person name="Meneses C."/>
            <person name="Kamhawi S."/>
            <person name="Oliveira F."/>
            <person name="Valenzuela J.G."/>
        </authorList>
    </citation>
    <scope>NUCLEOTIDE SEQUENCE</scope>
    <source>
        <strain evidence="3">Jacobina</strain>
        <tissue evidence="3">Midgut</tissue>
    </source>
</reference>
<feature type="coiled-coil region" evidence="1">
    <location>
        <begin position="286"/>
        <end position="313"/>
    </location>
</feature>
<dbReference type="PANTHER" id="PTHR46606">
    <property type="entry name" value="SHOOTIN-1"/>
    <property type="match status" value="1"/>
</dbReference>
<feature type="region of interest" description="Disordered" evidence="2">
    <location>
        <begin position="190"/>
        <end position="240"/>
    </location>
</feature>
<organism evidence="3">
    <name type="scientific">Lutzomyia longipalpis</name>
    <name type="common">Sand fly</name>
    <dbReference type="NCBI Taxonomy" id="7200"/>
    <lineage>
        <taxon>Eukaryota</taxon>
        <taxon>Metazoa</taxon>
        <taxon>Ecdysozoa</taxon>
        <taxon>Arthropoda</taxon>
        <taxon>Hexapoda</taxon>
        <taxon>Insecta</taxon>
        <taxon>Pterygota</taxon>
        <taxon>Neoptera</taxon>
        <taxon>Endopterygota</taxon>
        <taxon>Diptera</taxon>
        <taxon>Nematocera</taxon>
        <taxon>Psychodoidea</taxon>
        <taxon>Psychodidae</taxon>
        <taxon>Lutzomyia</taxon>
        <taxon>Lutzomyia</taxon>
    </lineage>
</organism>
<sequence>MVNEIGKLKAYISKIELQQYETDEKISDLIENLDIYELTFPLYVQKLQLERENAALKVENANMTTLAKLVTENMQESLDTSKKMEYTIRQMRAEKDKLLKGSQRDIPDMVYPPPRKSLPQNNVVQIRPEPERPIPVPPKRITEMICKNINSQTYLNNERCISKENHQNFQVNCKLEKELKIGAPLRHSVASRPQDELQRQISRSKEKSMHVSDNMEGSIYSNRKSGIPKPTKFRSSQCTSPVENGNSSFLYGSVNHLPGSLTKSNSSSPSPTEEMSRSRWNLSSRSTDYLQKIVELERQNQKMSEENVKFKAQIASLGSQLSDTKGLFEKEQMTRKTFEAIQNEQKQIIKTLKANVAKRDAEFQQLMEKNGKIRTKLNELLPEENFFEDSDHAILNGTSDSLPEPSIADCMEKMVNEIGKLKAYISKIELQQYETDEKISDLIENKLQLERENAALKVENANMTTLAKLVTENMQESLDTSKKMEYTIRQMRAEKDKLLKGSQRDIPDMVYPPPRKSLPQNNVVQIRPEPERPIPVPPKRITEMHESKVAGEGDGGDDVKECDRADELPEDVIERIRMLEIKLEIAERELTHALSRAEQAETALEELKKKESDSMVHNPPPPPPIPPPLPPPLTMTNTPRVNTVVKIKSLRDGIIERNDSRVARAPASKQNLGQSTGMDALISELRDGRVTLRRRRPTDTGNPALKELFDTLERVQKQNRSSKTLMEINQKELRNVTRTTSERF</sequence>
<feature type="coiled-coil region" evidence="1">
    <location>
        <begin position="576"/>
        <end position="610"/>
    </location>
</feature>
<feature type="compositionally biased region" description="Basic and acidic residues" evidence="2">
    <location>
        <begin position="193"/>
        <end position="210"/>
    </location>
</feature>
<feature type="compositionally biased region" description="Low complexity" evidence="2">
    <location>
        <begin position="260"/>
        <end position="273"/>
    </location>
</feature>
<proteinExistence type="predicted"/>
<keyword evidence="1" id="KW-0175">Coiled coil</keyword>
<evidence type="ECO:0000313" key="3">
    <source>
        <dbReference type="EMBL" id="MBC1180838.1"/>
    </source>
</evidence>
<dbReference type="PANTHER" id="PTHR46606:SF5">
    <property type="entry name" value="SHOOTIN-1"/>
    <property type="match status" value="1"/>
</dbReference>
<evidence type="ECO:0000256" key="1">
    <source>
        <dbReference type="SAM" id="Coils"/>
    </source>
</evidence>
<protein>
    <submittedName>
        <fullName evidence="3">Putative wasp-related protein</fullName>
    </submittedName>
</protein>
<dbReference type="InterPro" id="IPR024849">
    <property type="entry name" value="Shootin-1"/>
</dbReference>
<feature type="coiled-coil region" evidence="1">
    <location>
        <begin position="439"/>
        <end position="466"/>
    </location>
</feature>
<evidence type="ECO:0000256" key="2">
    <source>
        <dbReference type="SAM" id="MobiDB-lite"/>
    </source>
</evidence>
<dbReference type="EMBL" id="GITU01012135">
    <property type="protein sequence ID" value="MBC1180838.1"/>
    <property type="molecule type" value="Transcribed_RNA"/>
</dbReference>
<dbReference type="GO" id="GO:0048812">
    <property type="term" value="P:neuron projection morphogenesis"/>
    <property type="evidence" value="ECO:0007669"/>
    <property type="project" value="TreeGrafter"/>
</dbReference>
<dbReference type="GO" id="GO:0005737">
    <property type="term" value="C:cytoplasm"/>
    <property type="evidence" value="ECO:0007669"/>
    <property type="project" value="TreeGrafter"/>
</dbReference>
<dbReference type="GO" id="GO:2001224">
    <property type="term" value="P:positive regulation of neuron migration"/>
    <property type="evidence" value="ECO:0007669"/>
    <property type="project" value="TreeGrafter"/>
</dbReference>
<dbReference type="GO" id="GO:0031252">
    <property type="term" value="C:cell leading edge"/>
    <property type="evidence" value="ECO:0007669"/>
    <property type="project" value="TreeGrafter"/>
</dbReference>